<gene>
    <name evidence="2" type="ORF">GCM10009560_65870</name>
</gene>
<reference evidence="2 3" key="1">
    <citation type="journal article" date="2019" name="Int. J. Syst. Evol. Microbiol.">
        <title>The Global Catalogue of Microorganisms (GCM) 10K type strain sequencing project: providing services to taxonomists for standard genome sequencing and annotation.</title>
        <authorList>
            <consortium name="The Broad Institute Genomics Platform"/>
            <consortium name="The Broad Institute Genome Sequencing Center for Infectious Disease"/>
            <person name="Wu L."/>
            <person name="Ma J."/>
        </authorList>
    </citation>
    <scope>NUCLEOTIDE SEQUENCE [LARGE SCALE GENOMIC DNA]</scope>
    <source>
        <strain evidence="2 3">JCM 11136</strain>
    </source>
</reference>
<proteinExistence type="predicted"/>
<evidence type="ECO:0000256" key="1">
    <source>
        <dbReference type="SAM" id="Phobius"/>
    </source>
</evidence>
<sequence>MAWSLVGFGCAVLASGILLLFHSSERKGGYRRLGRAGAAVGLFLGLLWASPASADHTEITTAHKYWTPTLSNGFKVFLSSPRHADSRSRGECGWEENINGRNWNRYAAADGASNAQSLFGSTYLASVSANARDNNYLANRTTSNNWGADVHLVTHSNAFQGCGNSAQYLLVMHRTGSSQSNALTDELIKRLNPVVPGGSNKWDCDGLAECNALAPHRAYVELFFHTNRSAVNWYQSGGQGHGAAWDNAWLYRLAIDTRLGYPRP</sequence>
<evidence type="ECO:0000313" key="2">
    <source>
        <dbReference type="EMBL" id="GAA0948469.1"/>
    </source>
</evidence>
<dbReference type="Gene3D" id="3.40.630.40">
    <property type="entry name" value="Zn-dependent exopeptidases"/>
    <property type="match status" value="1"/>
</dbReference>
<keyword evidence="1" id="KW-1133">Transmembrane helix</keyword>
<feature type="transmembrane region" description="Helical" evidence="1">
    <location>
        <begin position="6"/>
        <end position="21"/>
    </location>
</feature>
<organism evidence="2 3">
    <name type="scientific">Nonomuraea longicatena</name>
    <dbReference type="NCBI Taxonomy" id="83682"/>
    <lineage>
        <taxon>Bacteria</taxon>
        <taxon>Bacillati</taxon>
        <taxon>Actinomycetota</taxon>
        <taxon>Actinomycetes</taxon>
        <taxon>Streptosporangiales</taxon>
        <taxon>Streptosporangiaceae</taxon>
        <taxon>Nonomuraea</taxon>
    </lineage>
</organism>
<keyword evidence="3" id="KW-1185">Reference proteome</keyword>
<evidence type="ECO:0008006" key="4">
    <source>
        <dbReference type="Google" id="ProtNLM"/>
    </source>
</evidence>
<accession>A0ABN1QXC7</accession>
<dbReference type="Proteomes" id="UP001501578">
    <property type="component" value="Unassembled WGS sequence"/>
</dbReference>
<comment type="caution">
    <text evidence="2">The sequence shown here is derived from an EMBL/GenBank/DDBJ whole genome shotgun (WGS) entry which is preliminary data.</text>
</comment>
<dbReference type="RefSeq" id="WP_343954102.1">
    <property type="nucleotide sequence ID" value="NZ_BAAAHQ010000042.1"/>
</dbReference>
<feature type="transmembrane region" description="Helical" evidence="1">
    <location>
        <begin position="33"/>
        <end position="50"/>
    </location>
</feature>
<name>A0ABN1QXC7_9ACTN</name>
<keyword evidence="1" id="KW-0472">Membrane</keyword>
<protein>
    <recommendedName>
        <fullName evidence="4">N-acetylmuramoyl-L-alanine amidase</fullName>
    </recommendedName>
</protein>
<keyword evidence="1" id="KW-0812">Transmembrane</keyword>
<evidence type="ECO:0000313" key="3">
    <source>
        <dbReference type="Proteomes" id="UP001501578"/>
    </source>
</evidence>
<dbReference type="EMBL" id="BAAAHQ010000042">
    <property type="protein sequence ID" value="GAA0948469.1"/>
    <property type="molecule type" value="Genomic_DNA"/>
</dbReference>